<reference evidence="2" key="1">
    <citation type="journal article" date="2012" name="Nat. Biotechnol.">
        <title>Reference genome sequence of the model plant Setaria.</title>
        <authorList>
            <person name="Bennetzen J.L."/>
            <person name="Schmutz J."/>
            <person name="Wang H."/>
            <person name="Percifield R."/>
            <person name="Hawkins J."/>
            <person name="Pontaroli A.C."/>
            <person name="Estep M."/>
            <person name="Feng L."/>
            <person name="Vaughn J.N."/>
            <person name="Grimwood J."/>
            <person name="Jenkins J."/>
            <person name="Barry K."/>
            <person name="Lindquist E."/>
            <person name="Hellsten U."/>
            <person name="Deshpande S."/>
            <person name="Wang X."/>
            <person name="Wu X."/>
            <person name="Mitros T."/>
            <person name="Triplett J."/>
            <person name="Yang X."/>
            <person name="Ye C.Y."/>
            <person name="Mauro-Herrera M."/>
            <person name="Wang L."/>
            <person name="Li P."/>
            <person name="Sharma M."/>
            <person name="Sharma R."/>
            <person name="Ronald P.C."/>
            <person name="Panaud O."/>
            <person name="Kellogg E.A."/>
            <person name="Brutnell T.P."/>
            <person name="Doust A.N."/>
            <person name="Tuskan G.A."/>
            <person name="Rokhsar D."/>
            <person name="Devos K.M."/>
        </authorList>
    </citation>
    <scope>NUCLEOTIDE SEQUENCE [LARGE SCALE GENOMIC DNA]</scope>
    <source>
        <strain evidence="2">Yugu1</strain>
    </source>
</reference>
<name>A0A368SAN7_SETIT</name>
<feature type="signal peptide" evidence="1">
    <location>
        <begin position="1"/>
        <end position="28"/>
    </location>
</feature>
<sequence length="87" mass="10070">MARIVHYLMPTSFVVLVMISFNSSSCQACFFPWCRPPCFKVLDRDCTDLICAYVCRFEGFNTLHAYCKKPRNTKKPQVYLCCCPAKI</sequence>
<accession>A0A368SAN7</accession>
<evidence type="ECO:0000256" key="1">
    <source>
        <dbReference type="SAM" id="SignalP"/>
    </source>
</evidence>
<organism evidence="2">
    <name type="scientific">Setaria italica</name>
    <name type="common">Foxtail millet</name>
    <name type="synonym">Panicum italicum</name>
    <dbReference type="NCBI Taxonomy" id="4555"/>
    <lineage>
        <taxon>Eukaryota</taxon>
        <taxon>Viridiplantae</taxon>
        <taxon>Streptophyta</taxon>
        <taxon>Embryophyta</taxon>
        <taxon>Tracheophyta</taxon>
        <taxon>Spermatophyta</taxon>
        <taxon>Magnoliopsida</taxon>
        <taxon>Liliopsida</taxon>
        <taxon>Poales</taxon>
        <taxon>Poaceae</taxon>
        <taxon>PACMAD clade</taxon>
        <taxon>Panicoideae</taxon>
        <taxon>Panicodae</taxon>
        <taxon>Paniceae</taxon>
        <taxon>Cenchrinae</taxon>
        <taxon>Setaria</taxon>
    </lineage>
</organism>
<proteinExistence type="predicted"/>
<reference evidence="2" key="2">
    <citation type="submission" date="2015-07" db="EMBL/GenBank/DDBJ databases">
        <authorList>
            <person name="Noorani M."/>
        </authorList>
    </citation>
    <scope>NUCLEOTIDE SEQUENCE</scope>
    <source>
        <strain evidence="2">Yugu1</strain>
    </source>
</reference>
<feature type="chain" id="PRO_5016686316" evidence="1">
    <location>
        <begin position="29"/>
        <end position="87"/>
    </location>
</feature>
<protein>
    <submittedName>
        <fullName evidence="2">Uncharacterized protein</fullName>
    </submittedName>
</protein>
<gene>
    <name evidence="2" type="ORF">SETIT_8G223800v2</name>
</gene>
<dbReference type="EMBL" id="CM003535">
    <property type="protein sequence ID" value="RCV39428.1"/>
    <property type="molecule type" value="Genomic_DNA"/>
</dbReference>
<evidence type="ECO:0000313" key="2">
    <source>
        <dbReference type="EMBL" id="RCV39428.1"/>
    </source>
</evidence>
<dbReference type="AlphaFoldDB" id="A0A368SAN7"/>
<keyword evidence="1" id="KW-0732">Signal</keyword>
<dbReference type="OrthoDB" id="670495at2759"/>